<dbReference type="Gene3D" id="2.60.40.10">
    <property type="entry name" value="Immunoglobulins"/>
    <property type="match status" value="8"/>
</dbReference>
<dbReference type="InterPro" id="IPR013783">
    <property type="entry name" value="Ig-like_fold"/>
</dbReference>
<feature type="domain" description="PKD" evidence="4">
    <location>
        <begin position="902"/>
        <end position="971"/>
    </location>
</feature>
<evidence type="ECO:0000256" key="2">
    <source>
        <dbReference type="ARBA" id="ARBA00022737"/>
    </source>
</evidence>
<dbReference type="SUPFAM" id="SSF48726">
    <property type="entry name" value="Immunoglobulin"/>
    <property type="match status" value="1"/>
</dbReference>
<evidence type="ECO:0000313" key="7">
    <source>
        <dbReference type="EMBL" id="SHN09550.1"/>
    </source>
</evidence>
<feature type="domain" description="PKD" evidence="4">
    <location>
        <begin position="1261"/>
        <end position="1346"/>
    </location>
</feature>
<feature type="domain" description="PKD" evidence="4">
    <location>
        <begin position="1533"/>
        <end position="1622"/>
    </location>
</feature>
<dbReference type="Pfam" id="PF23598">
    <property type="entry name" value="LRR_14"/>
    <property type="match status" value="1"/>
</dbReference>
<dbReference type="InterPro" id="IPR032675">
    <property type="entry name" value="LRR_dom_sf"/>
</dbReference>
<evidence type="ECO:0000313" key="6">
    <source>
        <dbReference type="EMBL" id="OXB04032.1"/>
    </source>
</evidence>
<dbReference type="Proteomes" id="UP000184216">
    <property type="component" value="Unassembled WGS sequence"/>
</dbReference>
<dbReference type="Pfam" id="PF00560">
    <property type="entry name" value="LRR_1"/>
    <property type="match status" value="1"/>
</dbReference>
<name>A0AB36P0K0_9FLAO</name>
<dbReference type="InterPro" id="IPR000601">
    <property type="entry name" value="PKD_dom"/>
</dbReference>
<keyword evidence="2" id="KW-0677">Repeat</keyword>
<dbReference type="EMBL" id="MUHB01000011">
    <property type="protein sequence ID" value="OXB04032.1"/>
    <property type="molecule type" value="Genomic_DNA"/>
</dbReference>
<evidence type="ECO:0000313" key="9">
    <source>
        <dbReference type="Proteomes" id="UP000198431"/>
    </source>
</evidence>
<dbReference type="Gene3D" id="3.80.10.10">
    <property type="entry name" value="Ribonuclease Inhibitor"/>
    <property type="match status" value="2"/>
</dbReference>
<dbReference type="SUPFAM" id="SSF49299">
    <property type="entry name" value="PKD domain"/>
    <property type="match status" value="8"/>
</dbReference>
<dbReference type="SUPFAM" id="SSF52058">
    <property type="entry name" value="L domain-like"/>
    <property type="match status" value="2"/>
</dbReference>
<gene>
    <name evidence="6" type="ORF">B0A72_14210</name>
    <name evidence="7" type="ORF">SAMN05444387_4067</name>
</gene>
<dbReference type="PROSITE" id="PS51450">
    <property type="entry name" value="LRR"/>
    <property type="match status" value="2"/>
</dbReference>
<dbReference type="SMART" id="SM00089">
    <property type="entry name" value="PKD"/>
    <property type="match status" value="7"/>
</dbReference>
<dbReference type="PROSITE" id="PS50093">
    <property type="entry name" value="PKD"/>
    <property type="match status" value="7"/>
</dbReference>
<evidence type="ECO:0000313" key="8">
    <source>
        <dbReference type="Proteomes" id="UP000184216"/>
    </source>
</evidence>
<dbReference type="PROSITE" id="PS50835">
    <property type="entry name" value="IG_LIKE"/>
    <property type="match status" value="1"/>
</dbReference>
<dbReference type="RefSeq" id="WP_073397664.1">
    <property type="nucleotide sequence ID" value="NZ_FRBX01000006.1"/>
</dbReference>
<dbReference type="SMART" id="SM00365">
    <property type="entry name" value="LRR_SD22"/>
    <property type="match status" value="3"/>
</dbReference>
<feature type="domain" description="PKD" evidence="4">
    <location>
        <begin position="1367"/>
        <end position="1435"/>
    </location>
</feature>
<dbReference type="CDD" id="cd00146">
    <property type="entry name" value="PKD"/>
    <property type="match status" value="5"/>
</dbReference>
<proteinExistence type="predicted"/>
<dbReference type="InterPro" id="IPR055414">
    <property type="entry name" value="LRR_R13L4/SHOC2-like"/>
</dbReference>
<comment type="caution">
    <text evidence="6">The sequence shown here is derived from an EMBL/GenBank/DDBJ whole genome shotgun (WGS) entry which is preliminary data.</text>
</comment>
<feature type="domain" description="PKD" evidence="4">
    <location>
        <begin position="829"/>
        <end position="894"/>
    </location>
</feature>
<feature type="domain" description="PKD" evidence="4">
    <location>
        <begin position="722"/>
        <end position="793"/>
    </location>
</feature>
<evidence type="ECO:0000259" key="5">
    <source>
        <dbReference type="PROSITE" id="PS50835"/>
    </source>
</evidence>
<evidence type="ECO:0000256" key="3">
    <source>
        <dbReference type="ARBA" id="ARBA00023157"/>
    </source>
</evidence>
<dbReference type="Proteomes" id="UP000198431">
    <property type="component" value="Unassembled WGS sequence"/>
</dbReference>
<keyword evidence="8" id="KW-1185">Reference proteome</keyword>
<protein>
    <submittedName>
        <fullName evidence="7">Leucine-rich repeat (LRR) protein</fullName>
    </submittedName>
</protein>
<organism evidence="6 9">
    <name type="scientific">Flavobacterium pectinovorum</name>
    <dbReference type="NCBI Taxonomy" id="29533"/>
    <lineage>
        <taxon>Bacteria</taxon>
        <taxon>Pseudomonadati</taxon>
        <taxon>Bacteroidota</taxon>
        <taxon>Flavobacteriia</taxon>
        <taxon>Flavobacteriales</taxon>
        <taxon>Flavobacteriaceae</taxon>
        <taxon>Flavobacterium</taxon>
    </lineage>
</organism>
<accession>A0AB36P0K0</accession>
<dbReference type="InterPro" id="IPR001611">
    <property type="entry name" value="Leu-rich_rpt"/>
</dbReference>
<keyword evidence="3" id="KW-1015">Disulfide bond</keyword>
<dbReference type="InterPro" id="IPR053038">
    <property type="entry name" value="RLP_Defense"/>
</dbReference>
<dbReference type="InterPro" id="IPR022409">
    <property type="entry name" value="PKD/Chitinase_dom"/>
</dbReference>
<evidence type="ECO:0000256" key="1">
    <source>
        <dbReference type="ARBA" id="ARBA00022729"/>
    </source>
</evidence>
<dbReference type="PANTHER" id="PTHR48064">
    <property type="entry name" value="OS01G0750400 PROTEIN"/>
    <property type="match status" value="1"/>
</dbReference>
<keyword evidence="1" id="KW-0732">Signal</keyword>
<dbReference type="InterPro" id="IPR007110">
    <property type="entry name" value="Ig-like_dom"/>
</dbReference>
<reference evidence="6 9" key="1">
    <citation type="submission" date="2016-11" db="EMBL/GenBank/DDBJ databases">
        <title>Whole genomes of Flavobacteriaceae.</title>
        <authorList>
            <person name="Stine C."/>
            <person name="Li C."/>
            <person name="Tadesse D."/>
        </authorList>
    </citation>
    <scope>NUCLEOTIDE SEQUENCE [LARGE SCALE GENOMIC DNA]</scope>
    <source>
        <strain evidence="6 9">ATCC 19366</strain>
    </source>
</reference>
<feature type="domain" description="Ig-like" evidence="5">
    <location>
        <begin position="537"/>
        <end position="622"/>
    </location>
</feature>
<sequence>MKLKYTLVFTIISFFITTVGFTQTYSDQEIGFDAARFTTSLKEHGVSDQDIPFEITRLRNMKLIRYTQIKKEEQASLIQKLKTQQSSKSSTSKLAADEVTDISAAEKAVLKTLYDNHGGTNWSNRSGWDFSTPVTSWNSQTQTGWYGITVVNGHVEGINMVRQNITGILPDLTPLSYLKQLHLGYNNLNPQNFPSWITNLNNLEQLSLGGCNLNGAFPNLSSLQKLTHLTLSQNPFDVSVMPSWFTQLPNLFSLEVYDCKFKGPIPDLSSLNKLRYLSIGFSDFSNETIPLWLNNMPQLFDLDISVSKLKGEIPDLSNLTSLLYFDFSYNQLTGPIPNYFNNFPNLNYISLYNNNLTGPIPEVSNLKNLRQLSFANNQIAGNIPDLSGATNLRSIDFSNNKLTGTIPDLSNLDLTYLRLNSNQLSGPIPNLKPTPSLGYLEMGNNQLTGTLPDLSLFTGLYGIDFSFNKLTGSVPSYSSITNLNTLRLDNNQLSGNIPSLTSNTALTFVSINHNKFRFVDFVDQFTFLNARSFGHSPQAPIDIPQTFDKKTGESVTFKMCMDDILHPGDTFQWFRNGQKIIEATGQTYTIDNLSIGLSGTYTCLSYHDLPGMKLALSREPITLNVTCADIVGNIKMDKEENEVDTTINFSFETTSTNLIYYWNFYNSNDINVFHAETINATPSFSVPGMYKLELTIMDPGNSSCRIDLEKFFTITPKPCVPLSGAITTSTQNIFPNTSVLFSFDRTLENSTYEWTFYNLDKTSSTTYTSSSYRYVYTAIGNYEVNLKITDKYGCSTNFVKPIAVTQKPPCVSIVGTMLPAEDKFLTNSNITFSLNTSSSNFGYNWSFSKPDGSYDSSNDASVTKSFSETGNYTIVLLAVDIYGCITRFERTITISKAGCVPIAGNITTSTPDVFVGTSTNFSLETTATNLSYKWTFTQDSESTIFTTKTVDYTYIRPGTNNVTLEVTDSNGCKTTFQKLVSLKTGSSLCDNVTQFGRAYVQVGSNTDLFKAATITVNQTTNVTFPIQSYGPAFDFEYKWSLLNENDQLVDSGTSLNFPIMPTSGGFYRVVLDLKENTSGCVHQFTRAIICTIPNSCAQTNPQSTTVKGLVVNLLKNLMSRAIMGESDVQINSSAVTAEFNALKPYITSGPKDKIYNFTSTRSLNGEFTSVDFSFSPDRVSDVHISVPHGLIYSQGMPLEYLQSSMIEPRLYIDLSQYTSANQYLISCLSDGTGKSLLKPNDCQYGSEIRYIDFCPNECDPLLGVVKVSTEKPTLNTAINFSLETAATGLTYNWTFYNADNTVKGNQTSAIGSQTYTAPGNYKIVLIATDSNNCNTTITKNINIAAPSCVAATGTIKTVSPNIFAGTTTNFFFDTTATNLTYQWTLYRNVNYSVETSTTNNANMYYDVPGSYNVKLVVTDTNGCTNTFRTTAVVTVKPPCVTVAGDIKTASPIIYTNENTTYSFDTTATNLTYNWTFHSLNNTPLGTATTSTASVVYPYAGNYVVTLVIVDENNCATTINKNVTVQVKHICTEIAGSIKASTEKIKTNNNTVFSLQTTATNITYKWIFYNTNSVEIGTATTSTAEWVYTTPGDYLVALEITDQYACKTKLYKTVKVTEPVPCTPLVGTIKMDTDTPFLYTYATFTFETTATDLTYTWNVKIPEDGGYYNNPLGGNPFQLYLQYGEGEYTILLDVKDSNDCVTHFEKKITPIYDCRTNSLTGIIFNRTHPNYYSPKVLINKPNEFTFWPYSVWNLDDLTLNWELTKMDDTLITSFTGEIFVFTPTTSDNLKLKLTITDRNNCPHYFDRELEVTEACEFSEETIDGFIGFQSEDNTEILTTKINEAKMLLFNATKEIERNYSYKWQVYNSSEQLLSSGTENNHQLTLTNPGFYKVTLDLENEYGCIKKFSKTINCLIENSCTYENPKSEIVKKVFVNFVKNLIVRSLKGETDAQINSFGTRTGFTALRAYITNGTKNNIYNYSTSRDEKGKLTTIMFSFSPETEYDVKIYVKKGIWDYEQIADGTTNEFASKIESEIYLNLEQFISPDDYLVSCFNQKPQNSTVTKFVPEPNDCLLSSEIRHIDFCPAEACLPTIGIIRTGTSITYPPQFDKSSKQTK</sequence>
<feature type="domain" description="PKD" evidence="4">
    <location>
        <begin position="1456"/>
        <end position="1526"/>
    </location>
</feature>
<dbReference type="EMBL" id="FRBX01000006">
    <property type="protein sequence ID" value="SHN09550.1"/>
    <property type="molecule type" value="Genomic_DNA"/>
</dbReference>
<reference evidence="7 8" key="2">
    <citation type="submission" date="2016-11" db="EMBL/GenBank/DDBJ databases">
        <authorList>
            <person name="Varghese N."/>
            <person name="Submissions S."/>
        </authorList>
    </citation>
    <scope>NUCLEOTIDE SEQUENCE [LARGE SCALE GENOMIC DNA]</scope>
    <source>
        <strain evidence="7 8">DSM 6368</strain>
    </source>
</reference>
<dbReference type="InterPro" id="IPR035986">
    <property type="entry name" value="PKD_dom_sf"/>
</dbReference>
<evidence type="ECO:0000259" key="4">
    <source>
        <dbReference type="PROSITE" id="PS50093"/>
    </source>
</evidence>
<dbReference type="Pfam" id="PF18911">
    <property type="entry name" value="PKD_4"/>
    <property type="match status" value="2"/>
</dbReference>
<dbReference type="InterPro" id="IPR036179">
    <property type="entry name" value="Ig-like_dom_sf"/>
</dbReference>
<dbReference type="PANTHER" id="PTHR48064:SF6">
    <property type="entry name" value="RECEPTOR-LIKE PROTEIN KINASE 2"/>
    <property type="match status" value="1"/>
</dbReference>